<comment type="caution">
    <text evidence="1">The sequence shown here is derived from an EMBL/GenBank/DDBJ whole genome shotgun (WGS) entry which is preliminary data.</text>
</comment>
<protein>
    <submittedName>
        <fullName evidence="1">Uncharacterized protein</fullName>
    </submittedName>
</protein>
<organism evidence="1 2">
    <name type="scientific">Chengkuizengella axinellae</name>
    <dbReference type="NCBI Taxonomy" id="3064388"/>
    <lineage>
        <taxon>Bacteria</taxon>
        <taxon>Bacillati</taxon>
        <taxon>Bacillota</taxon>
        <taxon>Bacilli</taxon>
        <taxon>Bacillales</taxon>
        <taxon>Paenibacillaceae</taxon>
        <taxon>Chengkuizengella</taxon>
    </lineage>
</organism>
<keyword evidence="2" id="KW-1185">Reference proteome</keyword>
<evidence type="ECO:0000313" key="1">
    <source>
        <dbReference type="EMBL" id="MDP5273228.1"/>
    </source>
</evidence>
<gene>
    <name evidence="1" type="ORF">Q5Y73_03860</name>
</gene>
<dbReference type="RefSeq" id="WP_305990512.1">
    <property type="nucleotide sequence ID" value="NZ_JAVAMP010000001.1"/>
</dbReference>
<name>A0ABT9IV64_9BACL</name>
<evidence type="ECO:0000313" key="2">
    <source>
        <dbReference type="Proteomes" id="UP001231941"/>
    </source>
</evidence>
<proteinExistence type="predicted"/>
<dbReference type="EMBL" id="JAVAMP010000001">
    <property type="protein sequence ID" value="MDP5273228.1"/>
    <property type="molecule type" value="Genomic_DNA"/>
</dbReference>
<accession>A0ABT9IV64</accession>
<dbReference type="Proteomes" id="UP001231941">
    <property type="component" value="Unassembled WGS sequence"/>
</dbReference>
<reference evidence="1 2" key="1">
    <citation type="submission" date="2023-08" db="EMBL/GenBank/DDBJ databases">
        <authorList>
            <person name="Park J.-S."/>
        </authorList>
    </citation>
    <scope>NUCLEOTIDE SEQUENCE [LARGE SCALE GENOMIC DNA]</scope>
    <source>
        <strain evidence="1 2">2205SS18-9</strain>
    </source>
</reference>
<sequence>MSAFIAVVLVLFVLLVIVLLGSRKNRCYSTDNTAFQAGFDQAFQPSLPRVDQFDLSFQIGTPLF</sequence>